<dbReference type="SMART" id="SM00387">
    <property type="entry name" value="HATPase_c"/>
    <property type="match status" value="1"/>
</dbReference>
<feature type="modified residue" description="4-aspartylphosphate" evidence="4">
    <location>
        <position position="635"/>
    </location>
</feature>
<feature type="domain" description="Histidine kinase" evidence="6">
    <location>
        <begin position="346"/>
        <end position="564"/>
    </location>
</feature>
<dbReference type="InterPro" id="IPR003661">
    <property type="entry name" value="HisK_dim/P_dom"/>
</dbReference>
<dbReference type="PROSITE" id="PS50109">
    <property type="entry name" value="HIS_KIN"/>
    <property type="match status" value="1"/>
</dbReference>
<dbReference type="Pfam" id="PF00072">
    <property type="entry name" value="Response_reg"/>
    <property type="match status" value="1"/>
</dbReference>
<dbReference type="Gene3D" id="3.30.565.10">
    <property type="entry name" value="Histidine kinase-like ATPase, C-terminal domain"/>
    <property type="match status" value="1"/>
</dbReference>
<dbReference type="InterPro" id="IPR001789">
    <property type="entry name" value="Sig_transdc_resp-reg_receiver"/>
</dbReference>
<dbReference type="Proteomes" id="UP000256343">
    <property type="component" value="Unassembled WGS sequence"/>
</dbReference>
<accession>A0A336JN23</accession>
<dbReference type="SMART" id="SM00448">
    <property type="entry name" value="REC"/>
    <property type="match status" value="1"/>
</dbReference>
<dbReference type="CDD" id="cd12915">
    <property type="entry name" value="PDC2_DGC_like"/>
    <property type="match status" value="1"/>
</dbReference>
<evidence type="ECO:0000259" key="7">
    <source>
        <dbReference type="PROSITE" id="PS50110"/>
    </source>
</evidence>
<dbReference type="EC" id="2.7.13.3" evidence="2"/>
<dbReference type="Proteomes" id="UP000252631">
    <property type="component" value="Unassembled WGS sequence"/>
</dbReference>
<feature type="transmembrane region" description="Helical" evidence="5">
    <location>
        <begin position="12"/>
        <end position="35"/>
    </location>
</feature>
<dbReference type="CDD" id="cd00082">
    <property type="entry name" value="HisKA"/>
    <property type="match status" value="1"/>
</dbReference>
<dbReference type="InterPro" id="IPR036097">
    <property type="entry name" value="HisK_dim/P_sf"/>
</dbReference>
<dbReference type="SUPFAM" id="SSF47384">
    <property type="entry name" value="Homodimeric domain of signal transducing histidine kinase"/>
    <property type="match status" value="1"/>
</dbReference>
<evidence type="ECO:0000256" key="2">
    <source>
        <dbReference type="ARBA" id="ARBA00012438"/>
    </source>
</evidence>
<dbReference type="PANTHER" id="PTHR43065">
    <property type="entry name" value="SENSOR HISTIDINE KINASE"/>
    <property type="match status" value="1"/>
</dbReference>
<evidence type="ECO:0000256" key="1">
    <source>
        <dbReference type="ARBA" id="ARBA00000085"/>
    </source>
</evidence>
<dbReference type="PRINTS" id="PR00344">
    <property type="entry name" value="BCTRLSENSOR"/>
</dbReference>
<dbReference type="Gene3D" id="3.30.450.20">
    <property type="entry name" value="PAS domain"/>
    <property type="match status" value="2"/>
</dbReference>
<keyword evidence="9" id="KW-0808">Transferase</keyword>
<evidence type="ECO:0000256" key="5">
    <source>
        <dbReference type="SAM" id="Phobius"/>
    </source>
</evidence>
<dbReference type="SMART" id="SM00388">
    <property type="entry name" value="HisKA"/>
    <property type="match status" value="1"/>
</dbReference>
<dbReference type="SUPFAM" id="SSF52172">
    <property type="entry name" value="CheY-like"/>
    <property type="match status" value="1"/>
</dbReference>
<feature type="transmembrane region" description="Helical" evidence="5">
    <location>
        <begin position="291"/>
        <end position="311"/>
    </location>
</feature>
<feature type="domain" description="Response regulatory" evidence="7">
    <location>
        <begin position="585"/>
        <end position="697"/>
    </location>
</feature>
<dbReference type="PANTHER" id="PTHR43065:SF49">
    <property type="entry name" value="HISTIDINE KINASE"/>
    <property type="match status" value="1"/>
</dbReference>
<keyword evidence="3 4" id="KW-0597">Phosphoprotein</keyword>
<reference evidence="8 11" key="2">
    <citation type="submission" date="2018-07" db="EMBL/GenBank/DDBJ databases">
        <title>Genomic Encyclopedia of Archaeal and Bacterial Type Strains, Phase II (KMG-II): from individual species to whole genera.</title>
        <authorList>
            <person name="Goeker M."/>
        </authorList>
    </citation>
    <scope>NUCLEOTIDE SEQUENCE [LARGE SCALE GENOMIC DNA]</scope>
    <source>
        <strain evidence="8 11">JA575</strain>
    </source>
</reference>
<evidence type="ECO:0000256" key="3">
    <source>
        <dbReference type="ARBA" id="ARBA00022553"/>
    </source>
</evidence>
<dbReference type="InterPro" id="IPR003594">
    <property type="entry name" value="HATPase_dom"/>
</dbReference>
<gene>
    <name evidence="8" type="ORF">BJ125_11072</name>
    <name evidence="9" type="ORF">SAMN05892882_11072</name>
</gene>
<dbReference type="PROSITE" id="PS50110">
    <property type="entry name" value="RESPONSE_REGULATORY"/>
    <property type="match status" value="1"/>
</dbReference>
<proteinExistence type="predicted"/>
<reference evidence="9 10" key="1">
    <citation type="submission" date="2017-08" db="EMBL/GenBank/DDBJ databases">
        <authorList>
            <person name="de Groot N.N."/>
        </authorList>
    </citation>
    <scope>NUCLEOTIDE SEQUENCE [LARGE SCALE GENOMIC DNA]</scope>
    <source>
        <strain evidence="9 10">JA575</strain>
    </source>
</reference>
<organism evidence="9 10">
    <name type="scientific">Rhodopseudomonas pentothenatexigens</name>
    <dbReference type="NCBI Taxonomy" id="999699"/>
    <lineage>
        <taxon>Bacteria</taxon>
        <taxon>Pseudomonadati</taxon>
        <taxon>Pseudomonadota</taxon>
        <taxon>Alphaproteobacteria</taxon>
        <taxon>Hyphomicrobiales</taxon>
        <taxon>Nitrobacteraceae</taxon>
        <taxon>Rhodopseudomonas</taxon>
    </lineage>
</organism>
<dbReference type="InterPro" id="IPR011006">
    <property type="entry name" value="CheY-like_superfamily"/>
</dbReference>
<protein>
    <recommendedName>
        <fullName evidence="2">histidine kinase</fullName>
        <ecNumber evidence="2">2.7.13.3</ecNumber>
    </recommendedName>
</protein>
<dbReference type="GO" id="GO:0000155">
    <property type="term" value="F:phosphorelay sensor kinase activity"/>
    <property type="evidence" value="ECO:0007669"/>
    <property type="project" value="InterPro"/>
</dbReference>
<dbReference type="SUPFAM" id="SSF55874">
    <property type="entry name" value="ATPase domain of HSP90 chaperone/DNA topoisomerase II/histidine kinase"/>
    <property type="match status" value="1"/>
</dbReference>
<dbReference type="Gene3D" id="3.40.50.2300">
    <property type="match status" value="1"/>
</dbReference>
<evidence type="ECO:0000313" key="9">
    <source>
        <dbReference type="EMBL" id="SSW91105.1"/>
    </source>
</evidence>
<dbReference type="AlphaFoldDB" id="A0A336JN23"/>
<sequence length="710" mass="77696">MLNAQRDSLQLLRAILIASVVLPIALFSYASWLSYRTNDANADRQIDKTRDIITEHALKIFESVQRSIAETAEIVRDMSDDEIRAAQPALHERLKRLVDGSEQIKSMWIFDRTGRPLVNTMQFPSPGTDLSDRDYFRVHVDKDIGLYVGRVLQPRPPFDGAPFFSVSRRRTAPDGSFAGVIQTSVLPDYFEGFYAKVGRERGSFVSLVRDDGAILARLPEINGTDASIKPDGIVGQAIREGRSEGRMTTVSPHDGLERRVAFRKLPNLPVYVFAGLETSAIRAMWLAQIGAYLLVGLPATAALIAIVLLAMRRTQKLYEEADRRQAAENALKQSQRLESLGRLTGGVAHDFNNLLMVVGGSVQKLRRRHGDLQDIRSFDMIDSAVAKGTALTRQLLSFSRRHNVAAKAVELGDAVTKFVDVLRQSVRSDIAITIEPPAGPVVVMIDPNEFEIALLNLALNARDAMPEGGRITISIHTEALKNFGPRRLTGAFAILSFADTGVGIPEDIRERIFEPFFTTKPVDRGTGLGLSQIYGFVQQSSGAITVDSEVGRGTRFDLFLPLTSEVPGDDAEPPAPASDAGAPRTLLLVEDHPDVAAVAADYAAQCGFVVVPANCAEAAIEVLNRRDDVDLVFSDIVMPGMSGLELARLIREHHPETPVILASGYSDRSASALSEGFLLLQKPYTLEAMRTALAQALQQVAPRRTPDRAT</sequence>
<dbReference type="InterPro" id="IPR005467">
    <property type="entry name" value="His_kinase_dom"/>
</dbReference>
<dbReference type="InterPro" id="IPR004358">
    <property type="entry name" value="Sig_transdc_His_kin-like_C"/>
</dbReference>
<keyword evidence="5" id="KW-0812">Transmembrane</keyword>
<evidence type="ECO:0000259" key="6">
    <source>
        <dbReference type="PROSITE" id="PS50109"/>
    </source>
</evidence>
<dbReference type="InterPro" id="IPR036890">
    <property type="entry name" value="HATPase_C_sf"/>
</dbReference>
<dbReference type="OrthoDB" id="9796100at2"/>
<dbReference type="RefSeq" id="WP_114358162.1">
    <property type="nucleotide sequence ID" value="NZ_QRDT01000010.1"/>
</dbReference>
<keyword evidence="11" id="KW-1185">Reference proteome</keyword>
<name>A0A336JN23_9BRAD</name>
<keyword evidence="5" id="KW-0472">Membrane</keyword>
<dbReference type="EMBL" id="QRDT01000010">
    <property type="protein sequence ID" value="RED34436.1"/>
    <property type="molecule type" value="Genomic_DNA"/>
</dbReference>
<evidence type="ECO:0000313" key="10">
    <source>
        <dbReference type="Proteomes" id="UP000252631"/>
    </source>
</evidence>
<dbReference type="Pfam" id="PF02518">
    <property type="entry name" value="HATPase_c"/>
    <property type="match status" value="1"/>
</dbReference>
<comment type="catalytic activity">
    <reaction evidence="1">
        <text>ATP + protein L-histidine = ADP + protein N-phospho-L-histidine.</text>
        <dbReference type="EC" id="2.7.13.3"/>
    </reaction>
</comment>
<keyword evidence="9" id="KW-0418">Kinase</keyword>
<evidence type="ECO:0000256" key="4">
    <source>
        <dbReference type="PROSITE-ProRule" id="PRU00169"/>
    </source>
</evidence>
<dbReference type="Gene3D" id="1.10.287.130">
    <property type="match status" value="1"/>
</dbReference>
<keyword evidence="5" id="KW-1133">Transmembrane helix</keyword>
<dbReference type="EMBL" id="UFQQ01000010">
    <property type="protein sequence ID" value="SSW91105.1"/>
    <property type="molecule type" value="Genomic_DNA"/>
</dbReference>
<evidence type="ECO:0000313" key="8">
    <source>
        <dbReference type="EMBL" id="RED34436.1"/>
    </source>
</evidence>
<evidence type="ECO:0000313" key="11">
    <source>
        <dbReference type="Proteomes" id="UP000256343"/>
    </source>
</evidence>
<dbReference type="CDD" id="cd12914">
    <property type="entry name" value="PDC1_DGC_like"/>
    <property type="match status" value="1"/>
</dbReference>